<dbReference type="InterPro" id="IPR018476">
    <property type="entry name" value="GlyceroP-diester-Pdiesterase_M"/>
</dbReference>
<feature type="transmembrane region" description="Helical" evidence="2">
    <location>
        <begin position="333"/>
        <end position="352"/>
    </location>
</feature>
<protein>
    <submittedName>
        <fullName evidence="5">Glycerophosphodiester phosphodiesterase</fullName>
    </submittedName>
</protein>
<dbReference type="KEGG" id="bsau:DWV08_07775"/>
<dbReference type="Proteomes" id="UP000282185">
    <property type="component" value="Unassembled WGS sequence"/>
</dbReference>
<reference evidence="4 6" key="1">
    <citation type="submission" date="2018-07" db="EMBL/GenBank/DDBJ databases">
        <title>Brachybacterium saurashtrense DSM 23186 genome sequence.</title>
        <authorList>
            <person name="Guo L."/>
        </authorList>
    </citation>
    <scope>NUCLEOTIDE SEQUENCE [LARGE SCALE GENOMIC DNA]</scope>
    <source>
        <strain evidence="4 6">DSM 23186</strain>
    </source>
</reference>
<accession>A0A345YNM0</accession>
<evidence type="ECO:0000313" key="7">
    <source>
        <dbReference type="Proteomes" id="UP000282185"/>
    </source>
</evidence>
<feature type="transmembrane region" description="Helical" evidence="2">
    <location>
        <begin position="272"/>
        <end position="297"/>
    </location>
</feature>
<keyword evidence="6" id="KW-1185">Reference proteome</keyword>
<sequence length="378" mass="39509">MSTQWTAPGATGPGDPEPAPGPDGGPFGADAHSAPSAPPRGPRRELMQSMPLFPLRPLGLGEVLGAAVRIYRLRARSVLAVAAAVYGAAFVLITFATGASMVPVMGDMRAELENPGTATGTTGFSSVGDAVVLVASTAVTSVITLVATAVVTVALTRVALGEATGEHVSTAQMWATVRRRWFPATLTSLLIGAVMLAALLVLGGAGIVPVLVLREASWLTVVPIVVGVLLGVLAMLWIWARTVLAVPALVIEEASVLTALRRSLALTRGRRLWRVLGTTLLVYVLYYLAVQVVAGVFGTVAALLYLAILLISSFEAVVLGMITLTILSMLGSYIASFLLAPFLAAGFVAVYADSRMRHEAWDVELTRRARAAWAAEGT</sequence>
<keyword evidence="2" id="KW-1133">Transmembrane helix</keyword>
<name>A0A345YNM0_9MICO</name>
<feature type="transmembrane region" description="Helical" evidence="2">
    <location>
        <begin position="78"/>
        <end position="102"/>
    </location>
</feature>
<feature type="region of interest" description="Disordered" evidence="1">
    <location>
        <begin position="1"/>
        <end position="45"/>
    </location>
</feature>
<feature type="transmembrane region" description="Helical" evidence="2">
    <location>
        <begin position="303"/>
        <end position="326"/>
    </location>
</feature>
<reference evidence="5 7" key="2">
    <citation type="submission" date="2018-08" db="EMBL/GenBank/DDBJ databases">
        <title>Brachybacterium saurashtrense DSM 23186.</title>
        <authorList>
            <person name="Li Y."/>
        </authorList>
    </citation>
    <scope>NUCLEOTIDE SEQUENCE [LARGE SCALE GENOMIC DNA]</scope>
    <source>
        <strain evidence="5 7">DSM 23186</strain>
    </source>
</reference>
<gene>
    <name evidence="4" type="ORF">DWV08_07775</name>
    <name evidence="5" type="ORF">DXU92_15575</name>
</gene>
<evidence type="ECO:0000313" key="5">
    <source>
        <dbReference type="EMBL" id="RRR21107.1"/>
    </source>
</evidence>
<evidence type="ECO:0000259" key="3">
    <source>
        <dbReference type="Pfam" id="PF10110"/>
    </source>
</evidence>
<feature type="transmembrane region" description="Helical" evidence="2">
    <location>
        <begin position="218"/>
        <end position="251"/>
    </location>
</feature>
<evidence type="ECO:0000313" key="4">
    <source>
        <dbReference type="EMBL" id="AXK45522.1"/>
    </source>
</evidence>
<dbReference type="EMBL" id="CP031356">
    <property type="protein sequence ID" value="AXK45522.1"/>
    <property type="molecule type" value="Genomic_DNA"/>
</dbReference>
<evidence type="ECO:0000256" key="2">
    <source>
        <dbReference type="SAM" id="Phobius"/>
    </source>
</evidence>
<dbReference type="Pfam" id="PF10110">
    <property type="entry name" value="GPDPase_memb"/>
    <property type="match status" value="1"/>
</dbReference>
<feature type="transmembrane region" description="Helical" evidence="2">
    <location>
        <begin position="130"/>
        <end position="160"/>
    </location>
</feature>
<dbReference type="AlphaFoldDB" id="A0A345YNM0"/>
<dbReference type="Proteomes" id="UP000254236">
    <property type="component" value="Chromosome"/>
</dbReference>
<evidence type="ECO:0000256" key="1">
    <source>
        <dbReference type="SAM" id="MobiDB-lite"/>
    </source>
</evidence>
<dbReference type="OrthoDB" id="121140at2"/>
<keyword evidence="2" id="KW-0812">Transmembrane</keyword>
<feature type="transmembrane region" description="Helical" evidence="2">
    <location>
        <begin position="181"/>
        <end position="212"/>
    </location>
</feature>
<dbReference type="RefSeq" id="WP_115413272.1">
    <property type="nucleotide sequence ID" value="NZ_CP031356.1"/>
</dbReference>
<keyword evidence="2" id="KW-0472">Membrane</keyword>
<dbReference type="EMBL" id="QSWH01000010">
    <property type="protein sequence ID" value="RRR21107.1"/>
    <property type="molecule type" value="Genomic_DNA"/>
</dbReference>
<organism evidence="5 7">
    <name type="scientific">Brachybacterium saurashtrense</name>
    <dbReference type="NCBI Taxonomy" id="556288"/>
    <lineage>
        <taxon>Bacteria</taxon>
        <taxon>Bacillati</taxon>
        <taxon>Actinomycetota</taxon>
        <taxon>Actinomycetes</taxon>
        <taxon>Micrococcales</taxon>
        <taxon>Dermabacteraceae</taxon>
        <taxon>Brachybacterium</taxon>
    </lineage>
</organism>
<proteinExistence type="predicted"/>
<feature type="domain" description="Glycerophosphoryl diester phosphodiesterase membrane" evidence="3">
    <location>
        <begin position="218"/>
        <end position="338"/>
    </location>
</feature>
<evidence type="ECO:0000313" key="6">
    <source>
        <dbReference type="Proteomes" id="UP000254236"/>
    </source>
</evidence>